<protein>
    <recommendedName>
        <fullName evidence="2">ENTH domain-containing protein</fullName>
    </recommendedName>
</protein>
<evidence type="ECO:0000256" key="1">
    <source>
        <dbReference type="SAM" id="MobiDB-lite"/>
    </source>
</evidence>
<dbReference type="Proteomes" id="UP001168972">
    <property type="component" value="Unassembled WGS sequence"/>
</dbReference>
<evidence type="ECO:0000313" key="3">
    <source>
        <dbReference type="EMBL" id="KAK0159626.1"/>
    </source>
</evidence>
<dbReference type="GO" id="GO:0005768">
    <property type="term" value="C:endosome"/>
    <property type="evidence" value="ECO:0007669"/>
    <property type="project" value="TreeGrafter"/>
</dbReference>
<dbReference type="SUPFAM" id="SSF48464">
    <property type="entry name" value="ENTH/VHS domain"/>
    <property type="match status" value="1"/>
</dbReference>
<dbReference type="FunFam" id="1.25.40.90:FF:000006">
    <property type="entry name" value="Clathrin interactor 1"/>
    <property type="match status" value="1"/>
</dbReference>
<dbReference type="PANTHER" id="PTHR12276:SF45">
    <property type="entry name" value="CLATHRIN INTERACTOR 1"/>
    <property type="match status" value="1"/>
</dbReference>
<dbReference type="Gene3D" id="1.25.40.90">
    <property type="match status" value="1"/>
</dbReference>
<feature type="compositionally biased region" description="Low complexity" evidence="1">
    <location>
        <begin position="160"/>
        <end position="169"/>
    </location>
</feature>
<dbReference type="GO" id="GO:0030125">
    <property type="term" value="C:clathrin vesicle coat"/>
    <property type="evidence" value="ECO:0007669"/>
    <property type="project" value="TreeGrafter"/>
</dbReference>
<accession>A0AA39C813</accession>
<feature type="compositionally biased region" description="Acidic residues" evidence="1">
    <location>
        <begin position="213"/>
        <end position="224"/>
    </location>
</feature>
<feature type="domain" description="ENTH" evidence="2">
    <location>
        <begin position="15"/>
        <end position="148"/>
    </location>
</feature>
<dbReference type="EMBL" id="JAQQBR010001836">
    <property type="protein sequence ID" value="KAK0159626.1"/>
    <property type="molecule type" value="Genomic_DNA"/>
</dbReference>
<comment type="caution">
    <text evidence="3">The sequence shown here is derived from an EMBL/GenBank/DDBJ whole genome shotgun (WGS) entry which is preliminary data.</text>
</comment>
<dbReference type="GO" id="GO:0005886">
    <property type="term" value="C:plasma membrane"/>
    <property type="evidence" value="ECO:0007669"/>
    <property type="project" value="TreeGrafter"/>
</dbReference>
<dbReference type="InterPro" id="IPR008942">
    <property type="entry name" value="ENTH_VHS"/>
</dbReference>
<reference evidence="3" key="1">
    <citation type="journal article" date="2023" name="bioRxiv">
        <title>Scaffold-level genome assemblies of two parasitoid biocontrol wasps reveal the parthenogenesis mechanism and an associated novel virus.</title>
        <authorList>
            <person name="Inwood S."/>
            <person name="Skelly J."/>
            <person name="Guhlin J."/>
            <person name="Harrop T."/>
            <person name="Goldson S."/>
            <person name="Dearden P."/>
        </authorList>
    </citation>
    <scope>NUCLEOTIDE SEQUENCE</scope>
    <source>
        <strain evidence="3">Lincoln</strain>
        <tissue evidence="3">Whole body</tissue>
    </source>
</reference>
<name>A0AA39C813_MICHY</name>
<keyword evidence="4" id="KW-1185">Reference proteome</keyword>
<dbReference type="PROSITE" id="PS50942">
    <property type="entry name" value="ENTH"/>
    <property type="match status" value="1"/>
</dbReference>
<evidence type="ECO:0000313" key="4">
    <source>
        <dbReference type="Proteomes" id="UP001168972"/>
    </source>
</evidence>
<dbReference type="CDD" id="cd16989">
    <property type="entry name" value="ENTH_EpsinR"/>
    <property type="match status" value="1"/>
</dbReference>
<dbReference type="GO" id="GO:0030276">
    <property type="term" value="F:clathrin binding"/>
    <property type="evidence" value="ECO:0007669"/>
    <property type="project" value="TreeGrafter"/>
</dbReference>
<proteinExistence type="predicted"/>
<dbReference type="AlphaFoldDB" id="A0AA39C813"/>
<feature type="compositionally biased region" description="Polar residues" evidence="1">
    <location>
        <begin position="227"/>
        <end position="237"/>
    </location>
</feature>
<feature type="compositionally biased region" description="Basic and acidic residues" evidence="1">
    <location>
        <begin position="334"/>
        <end position="353"/>
    </location>
</feature>
<feature type="region of interest" description="Disordered" evidence="1">
    <location>
        <begin position="146"/>
        <end position="239"/>
    </location>
</feature>
<evidence type="ECO:0000259" key="2">
    <source>
        <dbReference type="PROSITE" id="PS50942"/>
    </source>
</evidence>
<reference evidence="3" key="2">
    <citation type="submission" date="2023-03" db="EMBL/GenBank/DDBJ databases">
        <authorList>
            <person name="Inwood S.N."/>
            <person name="Skelly J.G."/>
            <person name="Guhlin J."/>
            <person name="Harrop T.W.R."/>
            <person name="Goldson S.G."/>
            <person name="Dearden P.K."/>
        </authorList>
    </citation>
    <scope>NUCLEOTIDE SEQUENCE</scope>
    <source>
        <strain evidence="3">Lincoln</strain>
        <tissue evidence="3">Whole body</tissue>
    </source>
</reference>
<dbReference type="GO" id="GO:0006897">
    <property type="term" value="P:endocytosis"/>
    <property type="evidence" value="ECO:0007669"/>
    <property type="project" value="TreeGrafter"/>
</dbReference>
<feature type="region of interest" description="Disordered" evidence="1">
    <location>
        <begin position="334"/>
        <end position="358"/>
    </location>
</feature>
<dbReference type="PANTHER" id="PTHR12276">
    <property type="entry name" value="EPSIN/ENT-RELATED"/>
    <property type="match status" value="1"/>
</dbReference>
<dbReference type="GO" id="GO:0005543">
    <property type="term" value="F:phospholipid binding"/>
    <property type="evidence" value="ECO:0007669"/>
    <property type="project" value="TreeGrafter"/>
</dbReference>
<sequence>MNMWKVRELMDKATNVVMNYTDTEAKVREATNDDAWGPTGAMMQELAQATFTYELFPEVMSMLWKRMLQENKRNWRRTYKSLLLLNYLVRNGSERVVTSSREHIYDLRSLENYTYIDEIGKDQGINVRHKVRELIDFIQDDDKLRDERKKAKKNKDKYVGMSSGAMGMNFGNGNGGDRWSDNPKWQKNKSSDSYNDWERNTHGGSGGFNDGNNSDDGEREDSDNDNNHYQSCQQQSKKVIDKDIRESMDTLDKIRKFTVAAASSGNNSPTHAKVIKKVDLGAAANYGKDLNTTGKSSNDLIHDNLMQSPIKQQTIVKSKNDILNDLFESQYDNDKHLNIDNDDDFNPRSDNDNIKQQSDNINVNFGDFNNAFGDNKVKVDNNDEFADFTSAFNTGVTINNDNNWPVTSQSTNFMDYQLGSNKIGDDGNNADLFMTNSPIAITNLINDPGMRLNNQSTMAIKNTNNNSGMSTDLLTDIDAFGASSVNYFSNSNSSGKPESGAILMSDTGFLSPTPVNQRTSEATSETTPIQVGSTWAEAGLKIDLDNLLGNKTKQIGPAPSMNQLATTSPQHQRINAPTMRMQQPMMQQQPSSPTFFPNFP</sequence>
<gene>
    <name evidence="3" type="ORF">PV327_010721</name>
</gene>
<dbReference type="SMART" id="SM00273">
    <property type="entry name" value="ENTH"/>
    <property type="match status" value="1"/>
</dbReference>
<dbReference type="InterPro" id="IPR013809">
    <property type="entry name" value="ENTH"/>
</dbReference>
<organism evidence="3 4">
    <name type="scientific">Microctonus hyperodae</name>
    <name type="common">Parasitoid wasp</name>
    <dbReference type="NCBI Taxonomy" id="165561"/>
    <lineage>
        <taxon>Eukaryota</taxon>
        <taxon>Metazoa</taxon>
        <taxon>Ecdysozoa</taxon>
        <taxon>Arthropoda</taxon>
        <taxon>Hexapoda</taxon>
        <taxon>Insecta</taxon>
        <taxon>Pterygota</taxon>
        <taxon>Neoptera</taxon>
        <taxon>Endopterygota</taxon>
        <taxon>Hymenoptera</taxon>
        <taxon>Apocrita</taxon>
        <taxon>Ichneumonoidea</taxon>
        <taxon>Braconidae</taxon>
        <taxon>Euphorinae</taxon>
        <taxon>Microctonus</taxon>
    </lineage>
</organism>
<dbReference type="Pfam" id="PF01417">
    <property type="entry name" value="ENTH"/>
    <property type="match status" value="1"/>
</dbReference>